<dbReference type="AlphaFoldDB" id="A0A543CNB2"/>
<name>A0A543CNB2_9ACTN</name>
<dbReference type="EMBL" id="VFOZ01000001">
    <property type="protein sequence ID" value="TQL98594.1"/>
    <property type="molecule type" value="Genomic_DNA"/>
</dbReference>
<proteinExistence type="predicted"/>
<evidence type="ECO:0000313" key="2">
    <source>
        <dbReference type="Proteomes" id="UP000316096"/>
    </source>
</evidence>
<protein>
    <submittedName>
        <fullName evidence="1">Uncharacterized protein</fullName>
    </submittedName>
</protein>
<comment type="caution">
    <text evidence="1">The sequence shown here is derived from an EMBL/GenBank/DDBJ whole genome shotgun (WGS) entry which is preliminary data.</text>
</comment>
<dbReference type="RefSeq" id="WP_185792322.1">
    <property type="nucleotide sequence ID" value="NZ_VFOZ01000001.1"/>
</dbReference>
<sequence length="49" mass="5208">MKKYLTWALGAFVVFYLLKSPAGAAHVVHNALGTLTSAGDSLSRFVNAL</sequence>
<evidence type="ECO:0000313" key="1">
    <source>
        <dbReference type="EMBL" id="TQL98594.1"/>
    </source>
</evidence>
<keyword evidence="2" id="KW-1185">Reference proteome</keyword>
<gene>
    <name evidence="1" type="ORF">FB559_4221</name>
</gene>
<dbReference type="Proteomes" id="UP000316096">
    <property type="component" value="Unassembled WGS sequence"/>
</dbReference>
<reference evidence="1 2" key="1">
    <citation type="submission" date="2019-06" db="EMBL/GenBank/DDBJ databases">
        <title>Sequencing the genomes of 1000 actinobacteria strains.</title>
        <authorList>
            <person name="Klenk H.-P."/>
        </authorList>
    </citation>
    <scope>NUCLEOTIDE SEQUENCE [LARGE SCALE GENOMIC DNA]</scope>
    <source>
        <strain evidence="1 2">DSM 102200</strain>
    </source>
</reference>
<accession>A0A543CNB2</accession>
<organism evidence="1 2">
    <name type="scientific">Actinoallomurus bryophytorum</name>
    <dbReference type="NCBI Taxonomy" id="1490222"/>
    <lineage>
        <taxon>Bacteria</taxon>
        <taxon>Bacillati</taxon>
        <taxon>Actinomycetota</taxon>
        <taxon>Actinomycetes</taxon>
        <taxon>Streptosporangiales</taxon>
        <taxon>Thermomonosporaceae</taxon>
        <taxon>Actinoallomurus</taxon>
    </lineage>
</organism>